<reference evidence="1 2" key="1">
    <citation type="submission" date="2019-03" db="EMBL/GenBank/DDBJ databases">
        <title>New insights into Acidothiobacillus thiooxidans sulfur metabolism through coupled gene expression, solution geochemistry, microscopy and spectroscopy analyses.</title>
        <authorList>
            <person name="Camacho D."/>
            <person name="Frazao R."/>
            <person name="Fouillen A."/>
            <person name="Nanci A."/>
            <person name="Lang B.F."/>
            <person name="Apte S.C."/>
            <person name="Baron C."/>
            <person name="Warren L.A."/>
        </authorList>
    </citation>
    <scope>NUCLEOTIDE SEQUENCE [LARGE SCALE GENOMIC DNA]</scope>
    <source>
        <strain evidence="1 2">ATCC 19377</strain>
    </source>
</reference>
<name>A0A543PYV2_ACITH</name>
<comment type="caution">
    <text evidence="1">The sequence shown here is derived from an EMBL/GenBank/DDBJ whole genome shotgun (WGS) entry which is preliminary data.</text>
</comment>
<protein>
    <submittedName>
        <fullName evidence="1">Uncharacterized protein</fullName>
    </submittedName>
</protein>
<accession>A0A543PYV2</accession>
<dbReference type="AlphaFoldDB" id="A0A543PYV2"/>
<dbReference type="EMBL" id="SZUV01000007">
    <property type="protein sequence ID" value="TQN49265.1"/>
    <property type="molecule type" value="Genomic_DNA"/>
</dbReference>
<proteinExistence type="predicted"/>
<gene>
    <name evidence="1" type="ORF">DLNHIDIE_03445</name>
</gene>
<evidence type="ECO:0000313" key="2">
    <source>
        <dbReference type="Proteomes" id="UP000315403"/>
    </source>
</evidence>
<sequence>MDDLATWRVNHSGGWPHQTDFRRSSDPCFSVGTQQRGNAYPGLLGRRLVSYALLDQRQALVHMPCGRAGPTQAFPFARALAKPERTRSRISSRSNSATADRRCAIMRPMGVLMSICPGTTKVTPSVSSSAMVRMRSCTLRPQRSSLDEDHIDSAGTRHLQNLFA</sequence>
<evidence type="ECO:0000313" key="1">
    <source>
        <dbReference type="EMBL" id="TQN49265.1"/>
    </source>
</evidence>
<dbReference type="Proteomes" id="UP000315403">
    <property type="component" value="Unassembled WGS sequence"/>
</dbReference>
<organism evidence="1 2">
    <name type="scientific">Acidithiobacillus thiooxidans ATCC 19377</name>
    <dbReference type="NCBI Taxonomy" id="637390"/>
    <lineage>
        <taxon>Bacteria</taxon>
        <taxon>Pseudomonadati</taxon>
        <taxon>Pseudomonadota</taxon>
        <taxon>Acidithiobacillia</taxon>
        <taxon>Acidithiobacillales</taxon>
        <taxon>Acidithiobacillaceae</taxon>
        <taxon>Acidithiobacillus</taxon>
    </lineage>
</organism>